<evidence type="ECO:0000256" key="6">
    <source>
        <dbReference type="ARBA" id="ARBA00022840"/>
    </source>
</evidence>
<dbReference type="GO" id="GO:0005886">
    <property type="term" value="C:plasma membrane"/>
    <property type="evidence" value="ECO:0007669"/>
    <property type="project" value="UniProtKB-SubCell"/>
</dbReference>
<dbReference type="CDD" id="cd03214">
    <property type="entry name" value="ABC_Iron-Siderophores_B12_Hemin"/>
    <property type="match status" value="1"/>
</dbReference>
<keyword evidence="4" id="KW-0410">Iron transport</keyword>
<dbReference type="InterPro" id="IPR027417">
    <property type="entry name" value="P-loop_NTPase"/>
</dbReference>
<reference evidence="11 12" key="1">
    <citation type="submission" date="2020-07" db="EMBL/GenBank/DDBJ databases">
        <title>Vallitalea guaymasensis genome.</title>
        <authorList>
            <person name="Postec A."/>
        </authorList>
    </citation>
    <scope>NUCLEOTIDE SEQUENCE [LARGE SCALE GENOMIC DNA]</scope>
    <source>
        <strain evidence="11 12">Ra1766G1</strain>
    </source>
</reference>
<dbReference type="PROSITE" id="PS00211">
    <property type="entry name" value="ABC_TRANSPORTER_1"/>
    <property type="match status" value="1"/>
</dbReference>
<evidence type="ECO:0000256" key="3">
    <source>
        <dbReference type="ARBA" id="ARBA00022475"/>
    </source>
</evidence>
<dbReference type="Gene3D" id="3.40.50.300">
    <property type="entry name" value="P-loop containing nucleotide triphosphate hydrolases"/>
    <property type="match status" value="1"/>
</dbReference>
<gene>
    <name evidence="11" type="ORF">HYG85_14355</name>
</gene>
<dbReference type="EMBL" id="CP058561">
    <property type="protein sequence ID" value="QUH30033.1"/>
    <property type="molecule type" value="Genomic_DNA"/>
</dbReference>
<dbReference type="KEGG" id="vgu:HYG85_14355"/>
<dbReference type="Proteomes" id="UP000677305">
    <property type="component" value="Chromosome"/>
</dbReference>
<dbReference type="InterPro" id="IPR051535">
    <property type="entry name" value="Siderophore_ABC-ATPase"/>
</dbReference>
<dbReference type="PANTHER" id="PTHR42771:SF4">
    <property type="entry name" value="IRON(3+)-HYDROXAMATE IMPORT ATP-BINDING PROTEIN FHUC"/>
    <property type="match status" value="1"/>
</dbReference>
<evidence type="ECO:0000256" key="7">
    <source>
        <dbReference type="ARBA" id="ARBA00023004"/>
    </source>
</evidence>
<keyword evidence="6 11" id="KW-0067">ATP-binding</keyword>
<keyword evidence="5" id="KW-0547">Nucleotide-binding</keyword>
<protein>
    <submittedName>
        <fullName evidence="11">ABC transporter ATP-binding protein</fullName>
    </submittedName>
</protein>
<dbReference type="Pfam" id="PF00005">
    <property type="entry name" value="ABC_tran"/>
    <property type="match status" value="1"/>
</dbReference>
<accession>A0A8J8MBU8</accession>
<dbReference type="FunFam" id="3.40.50.300:FF:000134">
    <property type="entry name" value="Iron-enterobactin ABC transporter ATP-binding protein"/>
    <property type="match status" value="1"/>
</dbReference>
<dbReference type="PROSITE" id="PS50893">
    <property type="entry name" value="ABC_TRANSPORTER_2"/>
    <property type="match status" value="1"/>
</dbReference>
<proteinExistence type="predicted"/>
<dbReference type="AlphaFoldDB" id="A0A8J8MBU8"/>
<dbReference type="InterPro" id="IPR017871">
    <property type="entry name" value="ABC_transporter-like_CS"/>
</dbReference>
<comment type="subcellular location">
    <subcellularLocation>
        <location evidence="1">Cell membrane</location>
        <topology evidence="1">Peripheral membrane protein</topology>
    </subcellularLocation>
</comment>
<evidence type="ECO:0000256" key="4">
    <source>
        <dbReference type="ARBA" id="ARBA00022496"/>
    </source>
</evidence>
<keyword evidence="8" id="KW-0406">Ion transport</keyword>
<evidence type="ECO:0000256" key="2">
    <source>
        <dbReference type="ARBA" id="ARBA00022448"/>
    </source>
</evidence>
<keyword evidence="7" id="KW-0408">Iron</keyword>
<name>A0A8J8MBU8_9FIRM</name>
<keyword evidence="12" id="KW-1185">Reference proteome</keyword>
<feature type="domain" description="ABC transporter" evidence="10">
    <location>
        <begin position="5"/>
        <end position="241"/>
    </location>
</feature>
<evidence type="ECO:0000256" key="8">
    <source>
        <dbReference type="ARBA" id="ARBA00023065"/>
    </source>
</evidence>
<organism evidence="11 12">
    <name type="scientific">Vallitalea guaymasensis</name>
    <dbReference type="NCBI Taxonomy" id="1185412"/>
    <lineage>
        <taxon>Bacteria</taxon>
        <taxon>Bacillati</taxon>
        <taxon>Bacillota</taxon>
        <taxon>Clostridia</taxon>
        <taxon>Lachnospirales</taxon>
        <taxon>Vallitaleaceae</taxon>
        <taxon>Vallitalea</taxon>
    </lineage>
</organism>
<dbReference type="GO" id="GO:0006826">
    <property type="term" value="P:iron ion transport"/>
    <property type="evidence" value="ECO:0007669"/>
    <property type="project" value="UniProtKB-KW"/>
</dbReference>
<dbReference type="RefSeq" id="WP_212690261.1">
    <property type="nucleotide sequence ID" value="NZ_CP058561.1"/>
</dbReference>
<dbReference type="PANTHER" id="PTHR42771">
    <property type="entry name" value="IRON(3+)-HYDROXAMATE IMPORT ATP-BINDING PROTEIN FHUC"/>
    <property type="match status" value="1"/>
</dbReference>
<dbReference type="SUPFAM" id="SSF52540">
    <property type="entry name" value="P-loop containing nucleoside triphosphate hydrolases"/>
    <property type="match status" value="1"/>
</dbReference>
<dbReference type="InterPro" id="IPR003593">
    <property type="entry name" value="AAA+_ATPase"/>
</dbReference>
<evidence type="ECO:0000256" key="5">
    <source>
        <dbReference type="ARBA" id="ARBA00022741"/>
    </source>
</evidence>
<dbReference type="GO" id="GO:0016887">
    <property type="term" value="F:ATP hydrolysis activity"/>
    <property type="evidence" value="ECO:0007669"/>
    <property type="project" value="InterPro"/>
</dbReference>
<evidence type="ECO:0000259" key="10">
    <source>
        <dbReference type="PROSITE" id="PS50893"/>
    </source>
</evidence>
<keyword evidence="3" id="KW-1003">Cell membrane</keyword>
<keyword evidence="9" id="KW-0472">Membrane</keyword>
<dbReference type="InterPro" id="IPR003439">
    <property type="entry name" value="ABC_transporter-like_ATP-bd"/>
</dbReference>
<dbReference type="GO" id="GO:0005524">
    <property type="term" value="F:ATP binding"/>
    <property type="evidence" value="ECO:0007669"/>
    <property type="project" value="UniProtKB-KW"/>
</dbReference>
<keyword evidence="2" id="KW-0813">Transport</keyword>
<evidence type="ECO:0000313" key="12">
    <source>
        <dbReference type="Proteomes" id="UP000677305"/>
    </source>
</evidence>
<evidence type="ECO:0000256" key="9">
    <source>
        <dbReference type="ARBA" id="ARBA00023136"/>
    </source>
</evidence>
<sequence>MEEILRAENISVKYKENQVIKDLNLNIGKGKIYSIIGPNGSGKTTLLRTLSRNIKPNKGKIFLDGKNISGIKSKQIARKMAVLSQIHGSNTDVTVRNLVVYGRYAYKEWWKGDSEQDNDIVDWALETTNMKDFANKKMCNLSGGEKQRAWIAMAIAQKPEILLLDEPTTFLDISHQLEVLELVESLNKENGITILMVLHDINLAAKYSDELIVIKDGDVYLKGEPWDIVSEENLKDVFNINGDITEDKESGKPVFFPRLVR</sequence>
<evidence type="ECO:0000313" key="11">
    <source>
        <dbReference type="EMBL" id="QUH30033.1"/>
    </source>
</evidence>
<dbReference type="SMART" id="SM00382">
    <property type="entry name" value="AAA"/>
    <property type="match status" value="1"/>
</dbReference>
<evidence type="ECO:0000256" key="1">
    <source>
        <dbReference type="ARBA" id="ARBA00004202"/>
    </source>
</evidence>